<dbReference type="AlphaFoldDB" id="A0A329QU14"/>
<name>A0A329QU14_9BACL</name>
<evidence type="ECO:0000313" key="2">
    <source>
        <dbReference type="Proteomes" id="UP000250642"/>
    </source>
</evidence>
<reference evidence="1 2" key="1">
    <citation type="submission" date="2018-04" db="EMBL/GenBank/DDBJ databases">
        <title>Paenibacillus taichungensis Genome sequencing and assembly.</title>
        <authorList>
            <person name="Xu J."/>
            <person name="Rensing C."/>
            <person name="Mazhar H.S."/>
        </authorList>
    </citation>
    <scope>NUCLEOTIDE SEQUENCE [LARGE SCALE GENOMIC DNA]</scope>
    <source>
        <strain evidence="1 2">NC1</strain>
    </source>
</reference>
<accession>A0A329QU14</accession>
<comment type="caution">
    <text evidence="1">The sequence shown here is derived from an EMBL/GenBank/DDBJ whole genome shotgun (WGS) entry which is preliminary data.</text>
</comment>
<dbReference type="EMBL" id="QEVW01000007">
    <property type="protein sequence ID" value="RAW15516.1"/>
    <property type="molecule type" value="Genomic_DNA"/>
</dbReference>
<organism evidence="1 2">
    <name type="scientific">Paenibacillus taichungensis</name>
    <dbReference type="NCBI Taxonomy" id="484184"/>
    <lineage>
        <taxon>Bacteria</taxon>
        <taxon>Bacillati</taxon>
        <taxon>Bacillota</taxon>
        <taxon>Bacilli</taxon>
        <taxon>Bacillales</taxon>
        <taxon>Paenibacillaceae</taxon>
        <taxon>Paenibacillus</taxon>
    </lineage>
</organism>
<protein>
    <submittedName>
        <fullName evidence="1">Uncharacterized protein</fullName>
    </submittedName>
</protein>
<evidence type="ECO:0000313" key="1">
    <source>
        <dbReference type="EMBL" id="RAW15516.1"/>
    </source>
</evidence>
<dbReference type="Proteomes" id="UP000250642">
    <property type="component" value="Unassembled WGS sequence"/>
</dbReference>
<sequence length="346" mass="41687">MYQFVKDLESLKCPILNIKERELSQDSNFRKKLYLEESDIRPEYGKEFLEQDYVVFPVYRDARMLPLGYGAKYCDYRVKDHGGGLLEIVQEYGKLEINPQDTRYTKATIDSSKPRFFWFYYDKEEGRYKHENNEERWKSRLDEINQIKEQPYIHNLIWCFYDFYEEFWINRVVFQKQYHLNNSPSHLDILDYIYYLECRMEDVKAYLLLLHIFGELPKEECNIAQLLVTELERKIENARLYLHRKELTHIWDSLDDKQHGKPVALLHSMIENVFKPAYFVHPLEGNQYPNVGEIYERLQPTKKFSSRNELRIQKEKMIASAQQAFAVKGASQVTSIFDYCIYYVNK</sequence>
<gene>
    <name evidence="1" type="ORF">DC345_12540</name>
</gene>
<proteinExistence type="predicted"/>
<dbReference type="RefSeq" id="WP_113053388.1">
    <property type="nucleotide sequence ID" value="NZ_QEVW01000007.1"/>
</dbReference>